<protein>
    <submittedName>
        <fullName evidence="2 4">Uncharacterized protein</fullName>
    </submittedName>
</protein>
<gene>
    <name evidence="2" type="ORF">ASIM_LOCUS4292</name>
</gene>
<dbReference type="WBParaSite" id="ASIM_0000447801-mRNA-1">
    <property type="protein sequence ID" value="ASIM_0000447801-mRNA-1"/>
    <property type="gene ID" value="ASIM_0000447801"/>
</dbReference>
<evidence type="ECO:0000313" key="4">
    <source>
        <dbReference type="WBParaSite" id="ASIM_0000447801-mRNA-1"/>
    </source>
</evidence>
<sequence>MPYLPPHLRGPNGAGAYTSYGQSPTRPLRSADRLKPDVFIRGGLGGGGVGRCARFVHSRPTYKGRVSDGYCSAFSNSATRMQRYALSNNTSTRMSMPHHGKFSCDRRTMHDEQQWGSQHQGGGGGFRRQENDVPELVFQRMLPAICCLLRQTTLIKLSTQANMATKMTDRFISAKLMA</sequence>
<keyword evidence="3" id="KW-1185">Reference proteome</keyword>
<evidence type="ECO:0000313" key="3">
    <source>
        <dbReference type="Proteomes" id="UP000267096"/>
    </source>
</evidence>
<dbReference type="EMBL" id="UYRR01007358">
    <property type="protein sequence ID" value="VDK23532.1"/>
    <property type="molecule type" value="Genomic_DNA"/>
</dbReference>
<dbReference type="Proteomes" id="UP000267096">
    <property type="component" value="Unassembled WGS sequence"/>
</dbReference>
<name>A0A0M3JA58_ANISI</name>
<evidence type="ECO:0000256" key="1">
    <source>
        <dbReference type="SAM" id="MobiDB-lite"/>
    </source>
</evidence>
<reference evidence="4" key="1">
    <citation type="submission" date="2017-02" db="UniProtKB">
        <authorList>
            <consortium name="WormBaseParasite"/>
        </authorList>
    </citation>
    <scope>IDENTIFICATION</scope>
</reference>
<accession>A0A0M3JA58</accession>
<dbReference type="AlphaFoldDB" id="A0A0M3JA58"/>
<evidence type="ECO:0000313" key="2">
    <source>
        <dbReference type="EMBL" id="VDK23532.1"/>
    </source>
</evidence>
<reference evidence="2 3" key="2">
    <citation type="submission" date="2018-11" db="EMBL/GenBank/DDBJ databases">
        <authorList>
            <consortium name="Pathogen Informatics"/>
        </authorList>
    </citation>
    <scope>NUCLEOTIDE SEQUENCE [LARGE SCALE GENOMIC DNA]</scope>
</reference>
<feature type="region of interest" description="Disordered" evidence="1">
    <location>
        <begin position="1"/>
        <end position="30"/>
    </location>
</feature>
<organism evidence="4">
    <name type="scientific">Anisakis simplex</name>
    <name type="common">Herring worm</name>
    <dbReference type="NCBI Taxonomy" id="6269"/>
    <lineage>
        <taxon>Eukaryota</taxon>
        <taxon>Metazoa</taxon>
        <taxon>Ecdysozoa</taxon>
        <taxon>Nematoda</taxon>
        <taxon>Chromadorea</taxon>
        <taxon>Rhabditida</taxon>
        <taxon>Spirurina</taxon>
        <taxon>Ascaridomorpha</taxon>
        <taxon>Ascaridoidea</taxon>
        <taxon>Anisakidae</taxon>
        <taxon>Anisakis</taxon>
        <taxon>Anisakis simplex complex</taxon>
    </lineage>
</organism>
<proteinExistence type="predicted"/>